<dbReference type="GO" id="GO:0015159">
    <property type="term" value="F:polysaccharide transmembrane transporter activity"/>
    <property type="evidence" value="ECO:0007669"/>
    <property type="project" value="InterPro"/>
</dbReference>
<dbReference type="InterPro" id="IPR049712">
    <property type="entry name" value="Poly_export"/>
</dbReference>
<dbReference type="AlphaFoldDB" id="A0A1M5JU47"/>
<reference evidence="5" key="1">
    <citation type="submission" date="2016-11" db="EMBL/GenBank/DDBJ databases">
        <authorList>
            <person name="Varghese N."/>
            <person name="Submissions S."/>
        </authorList>
    </citation>
    <scope>NUCLEOTIDE SEQUENCE [LARGE SCALE GENOMIC DNA]</scope>
    <source>
        <strain evidence="5">DSM 24579</strain>
    </source>
</reference>
<dbReference type="PANTHER" id="PTHR33619:SF3">
    <property type="entry name" value="POLYSACCHARIDE EXPORT PROTEIN GFCE-RELATED"/>
    <property type="match status" value="1"/>
</dbReference>
<dbReference type="EMBL" id="FQVT01000012">
    <property type="protein sequence ID" value="SHG44076.1"/>
    <property type="molecule type" value="Genomic_DNA"/>
</dbReference>
<name>A0A1M5JU47_SALEC</name>
<gene>
    <name evidence="4" type="ORF">SAMN05444483_11245</name>
</gene>
<dbReference type="Gene3D" id="3.30.1950.10">
    <property type="entry name" value="wza like domain"/>
    <property type="match status" value="1"/>
</dbReference>
<organism evidence="4 5">
    <name type="scientific">Salegentibacter echinorum</name>
    <dbReference type="NCBI Taxonomy" id="1073325"/>
    <lineage>
        <taxon>Bacteria</taxon>
        <taxon>Pseudomonadati</taxon>
        <taxon>Bacteroidota</taxon>
        <taxon>Flavobacteriia</taxon>
        <taxon>Flavobacteriales</taxon>
        <taxon>Flavobacteriaceae</taxon>
        <taxon>Salegentibacter</taxon>
    </lineage>
</organism>
<keyword evidence="2" id="KW-0812">Transmembrane</keyword>
<keyword evidence="1" id="KW-0732">Signal</keyword>
<dbReference type="Proteomes" id="UP000183945">
    <property type="component" value="Unassembled WGS sequence"/>
</dbReference>
<keyword evidence="2" id="KW-1133">Transmembrane helix</keyword>
<proteinExistence type="predicted"/>
<evidence type="ECO:0000256" key="1">
    <source>
        <dbReference type="ARBA" id="ARBA00022729"/>
    </source>
</evidence>
<feature type="domain" description="Polysaccharide export protein N-terminal" evidence="3">
    <location>
        <begin position="77"/>
        <end position="173"/>
    </location>
</feature>
<evidence type="ECO:0000313" key="5">
    <source>
        <dbReference type="Proteomes" id="UP000183945"/>
    </source>
</evidence>
<evidence type="ECO:0000313" key="4">
    <source>
        <dbReference type="EMBL" id="SHG44076.1"/>
    </source>
</evidence>
<evidence type="ECO:0000256" key="2">
    <source>
        <dbReference type="SAM" id="Phobius"/>
    </source>
</evidence>
<dbReference type="Pfam" id="PF02563">
    <property type="entry name" value="Poly_export"/>
    <property type="match status" value="1"/>
</dbReference>
<sequence>MLNISKFRAQKSLSCVFVDFIDFTSGIKSKMLKKYQFILLLLIGILSFSSCISTKKTTYLQENNKTLDSIIQIQQLKKPYRIQTGDLLSIRVKALDQELVGMFNPVGELNSSATTEERVYFDGFTVDDHGNIRVPTLGAVNVLGYTEREVREKIEKLLLENYFKEEANIFVTVKLAGIRYTTLGEIGTGSQVIYKEKVTIMEAVANAGGINEFGDMEHVKIIRQYPYGEEIHTIDLTSIDATKSEYYYIQPNDLILVNALPQKALGFGSTGLEVFRTAVTILSFVTTTILLFSRI</sequence>
<protein>
    <submittedName>
        <fullName evidence="4">Protein involved in gliding motility EpsA</fullName>
    </submittedName>
</protein>
<dbReference type="InterPro" id="IPR003715">
    <property type="entry name" value="Poly_export_N"/>
</dbReference>
<accession>A0A1M5JU47</accession>
<dbReference type="STRING" id="1073325.SAMN05444483_11245"/>
<keyword evidence="5" id="KW-1185">Reference proteome</keyword>
<evidence type="ECO:0000259" key="3">
    <source>
        <dbReference type="Pfam" id="PF02563"/>
    </source>
</evidence>
<keyword evidence="2" id="KW-0472">Membrane</keyword>
<dbReference type="PANTHER" id="PTHR33619">
    <property type="entry name" value="POLYSACCHARIDE EXPORT PROTEIN GFCE-RELATED"/>
    <property type="match status" value="1"/>
</dbReference>
<feature type="transmembrane region" description="Helical" evidence="2">
    <location>
        <begin position="37"/>
        <end position="55"/>
    </location>
</feature>